<evidence type="ECO:0000313" key="1">
    <source>
        <dbReference type="EMBL" id="QBO36583.1"/>
    </source>
</evidence>
<gene>
    <name evidence="1" type="ORF">EQG49_08910</name>
</gene>
<keyword evidence="2" id="KW-1185">Reference proteome</keyword>
<accession>A0A4P6YV30</accession>
<protein>
    <submittedName>
        <fullName evidence="1">Uncharacterized protein</fullName>
    </submittedName>
</protein>
<dbReference type="KEGG" id="wei:EQG49_08910"/>
<dbReference type="Proteomes" id="UP000292886">
    <property type="component" value="Chromosome"/>
</dbReference>
<sequence>MATIQQHIFLAQQNNELIELDHFVDHDTFTVGYVVQQDDEFVMLKTIDPDGKINGVIVIRISDIYAARRKTDYLRTVVIKEKLAKHQGYYDAWEIEWFFNEYQPTEASMMEDLVNTALRNKEVITIGWVDDDRKDAHVTGFLVDVHDGLMTFIYADDRDLSDLWTIQVRVDQIDFLRMFSFHTFGYQAILANVFHEEF</sequence>
<evidence type="ECO:0000313" key="2">
    <source>
        <dbReference type="Proteomes" id="UP000292886"/>
    </source>
</evidence>
<organism evidence="1 2">
    <name type="scientific">Periweissella cryptocerci</name>
    <dbReference type="NCBI Taxonomy" id="2506420"/>
    <lineage>
        <taxon>Bacteria</taxon>
        <taxon>Bacillati</taxon>
        <taxon>Bacillota</taxon>
        <taxon>Bacilli</taxon>
        <taxon>Lactobacillales</taxon>
        <taxon>Lactobacillaceae</taxon>
        <taxon>Periweissella</taxon>
    </lineage>
</organism>
<name>A0A4P6YV30_9LACO</name>
<dbReference type="OrthoDB" id="2321420at2"/>
<proteinExistence type="predicted"/>
<reference evidence="2" key="1">
    <citation type="submission" date="2019-03" db="EMBL/GenBank/DDBJ databases">
        <title>Weissella sp. 26KH-42 Genome sequencing.</title>
        <authorList>
            <person name="Heo J."/>
            <person name="Kim S.-J."/>
            <person name="Kim J.-S."/>
            <person name="Hong S.-B."/>
            <person name="Kwon S.-W."/>
        </authorList>
    </citation>
    <scope>NUCLEOTIDE SEQUENCE [LARGE SCALE GENOMIC DNA]</scope>
    <source>
        <strain evidence="2">26KH-42</strain>
    </source>
</reference>
<dbReference type="AlphaFoldDB" id="A0A4P6YV30"/>
<dbReference type="EMBL" id="CP037940">
    <property type="protein sequence ID" value="QBO36583.1"/>
    <property type="molecule type" value="Genomic_DNA"/>
</dbReference>
<dbReference type="RefSeq" id="WP_133363660.1">
    <property type="nucleotide sequence ID" value="NZ_CP037940.1"/>
</dbReference>